<name>A0A066VTP7_TILAU</name>
<dbReference type="InParanoid" id="A0A066VTP7"/>
<keyword evidence="2" id="KW-1185">Reference proteome</keyword>
<protein>
    <recommendedName>
        <fullName evidence="3">Ribosomal protein/NADH dehydrogenase domain-containing protein</fullName>
    </recommendedName>
</protein>
<evidence type="ECO:0008006" key="3">
    <source>
        <dbReference type="Google" id="ProtNLM"/>
    </source>
</evidence>
<dbReference type="RefSeq" id="XP_013243069.1">
    <property type="nucleotide sequence ID" value="XM_013387615.1"/>
</dbReference>
<dbReference type="AlphaFoldDB" id="A0A066VTP7"/>
<reference evidence="1 2" key="1">
    <citation type="submission" date="2014-05" db="EMBL/GenBank/DDBJ databases">
        <title>Draft genome sequence of a rare smut relative, Tilletiaria anomala UBC 951.</title>
        <authorList>
            <consortium name="DOE Joint Genome Institute"/>
            <person name="Toome M."/>
            <person name="Kuo A."/>
            <person name="Henrissat B."/>
            <person name="Lipzen A."/>
            <person name="Tritt A."/>
            <person name="Yoshinaga Y."/>
            <person name="Zane M."/>
            <person name="Barry K."/>
            <person name="Grigoriev I.V."/>
            <person name="Spatafora J.W."/>
            <person name="Aimea M.C."/>
        </authorList>
    </citation>
    <scope>NUCLEOTIDE SEQUENCE [LARGE SCALE GENOMIC DNA]</scope>
    <source>
        <strain evidence="1 2">UBC 951</strain>
    </source>
</reference>
<dbReference type="HOGENOM" id="CLU_1750973_0_0_1"/>
<dbReference type="GeneID" id="25266036"/>
<comment type="caution">
    <text evidence="1">The sequence shown here is derived from an EMBL/GenBank/DDBJ whole genome shotgun (WGS) entry which is preliminary data.</text>
</comment>
<evidence type="ECO:0000313" key="1">
    <source>
        <dbReference type="EMBL" id="KDN45107.1"/>
    </source>
</evidence>
<gene>
    <name evidence="1" type="ORF">K437DRAFT_268564</name>
</gene>
<sequence>MATRAAAVVGAAGARKAGGLNAKAIAQSLSAQGQGQVFLPPTSVARVTIYLRPNLPGHAKTLVKEALPRLSYSNPSLPVQVQYLPRRRRSQAGKLVTANEVGCGSEVAPVDLDVGQGIEVEYANTPSRRVVIGKKTVSQIMQELRDITR</sequence>
<dbReference type="Proteomes" id="UP000027361">
    <property type="component" value="Unassembled WGS sequence"/>
</dbReference>
<evidence type="ECO:0000313" key="2">
    <source>
        <dbReference type="Proteomes" id="UP000027361"/>
    </source>
</evidence>
<proteinExistence type="predicted"/>
<organism evidence="1 2">
    <name type="scientific">Tilletiaria anomala (strain ATCC 24038 / CBS 436.72 / UBC 951)</name>
    <dbReference type="NCBI Taxonomy" id="1037660"/>
    <lineage>
        <taxon>Eukaryota</taxon>
        <taxon>Fungi</taxon>
        <taxon>Dikarya</taxon>
        <taxon>Basidiomycota</taxon>
        <taxon>Ustilaginomycotina</taxon>
        <taxon>Exobasidiomycetes</taxon>
        <taxon>Georgefischeriales</taxon>
        <taxon>Tilletiariaceae</taxon>
        <taxon>Tilletiaria</taxon>
    </lineage>
</organism>
<accession>A0A066VTP7</accession>
<dbReference type="EMBL" id="JMSN01000045">
    <property type="protein sequence ID" value="KDN45107.1"/>
    <property type="molecule type" value="Genomic_DNA"/>
</dbReference>